<dbReference type="GO" id="GO:0005615">
    <property type="term" value="C:extracellular space"/>
    <property type="evidence" value="ECO:0007669"/>
    <property type="project" value="TreeGrafter"/>
</dbReference>
<reference evidence="4" key="1">
    <citation type="submission" date="2025-08" db="UniProtKB">
        <authorList>
            <consortium name="RefSeq"/>
        </authorList>
    </citation>
    <scope>IDENTIFICATION</scope>
    <source>
        <strain evidence="4">Wakin</strain>
        <tissue evidence="4">Muscle</tissue>
    </source>
</reference>
<dbReference type="GO" id="GO:0030667">
    <property type="term" value="C:secretory granule membrane"/>
    <property type="evidence" value="ECO:0007669"/>
    <property type="project" value="TreeGrafter"/>
</dbReference>
<dbReference type="Proteomes" id="UP000515129">
    <property type="component" value="Unplaced"/>
</dbReference>
<dbReference type="GO" id="GO:0004500">
    <property type="term" value="F:dopamine beta-monooxygenase activity"/>
    <property type="evidence" value="ECO:0007669"/>
    <property type="project" value="InterPro"/>
</dbReference>
<dbReference type="PANTHER" id="PTHR10157">
    <property type="entry name" value="DOPAMINE BETA HYDROXYLASE RELATED"/>
    <property type="match status" value="1"/>
</dbReference>
<dbReference type="InterPro" id="IPR024548">
    <property type="entry name" value="Cu2_monoox_C"/>
</dbReference>
<dbReference type="InterPro" id="IPR000945">
    <property type="entry name" value="DBH-like"/>
</dbReference>
<dbReference type="InterPro" id="IPR014784">
    <property type="entry name" value="Cu2_ascorb_mOase-like_C"/>
</dbReference>
<dbReference type="GO" id="GO:0042421">
    <property type="term" value="P:norepinephrine biosynthetic process"/>
    <property type="evidence" value="ECO:0007669"/>
    <property type="project" value="TreeGrafter"/>
</dbReference>
<feature type="domain" description="Copper type II ascorbate-dependent monooxygenase C-terminal" evidence="2">
    <location>
        <begin position="41"/>
        <end position="107"/>
    </location>
</feature>
<keyword evidence="3" id="KW-1185">Reference proteome</keyword>
<dbReference type="SUPFAM" id="SSF49742">
    <property type="entry name" value="PHM/PNGase F"/>
    <property type="match status" value="1"/>
</dbReference>
<organism evidence="3 4">
    <name type="scientific">Carassius auratus</name>
    <name type="common">Goldfish</name>
    <dbReference type="NCBI Taxonomy" id="7957"/>
    <lineage>
        <taxon>Eukaryota</taxon>
        <taxon>Metazoa</taxon>
        <taxon>Chordata</taxon>
        <taxon>Craniata</taxon>
        <taxon>Vertebrata</taxon>
        <taxon>Euteleostomi</taxon>
        <taxon>Actinopterygii</taxon>
        <taxon>Neopterygii</taxon>
        <taxon>Teleostei</taxon>
        <taxon>Ostariophysi</taxon>
        <taxon>Cypriniformes</taxon>
        <taxon>Cyprinidae</taxon>
        <taxon>Cyprininae</taxon>
        <taxon>Carassius</taxon>
    </lineage>
</organism>
<keyword evidence="1" id="KW-1015">Disulfide bond</keyword>
<dbReference type="Pfam" id="PF03712">
    <property type="entry name" value="Cu2_monoox_C"/>
    <property type="match status" value="1"/>
</dbReference>
<dbReference type="OrthoDB" id="10003276at2759"/>
<proteinExistence type="predicted"/>
<dbReference type="GO" id="GO:0006589">
    <property type="term" value="P:octopamine biosynthetic process"/>
    <property type="evidence" value="ECO:0007669"/>
    <property type="project" value="TreeGrafter"/>
</dbReference>
<dbReference type="GO" id="GO:0042420">
    <property type="term" value="P:dopamine catabolic process"/>
    <property type="evidence" value="ECO:0007669"/>
    <property type="project" value="TreeGrafter"/>
</dbReference>
<dbReference type="Gene3D" id="2.60.120.230">
    <property type="match status" value="1"/>
</dbReference>
<feature type="non-terminal residue" evidence="4">
    <location>
        <position position="1"/>
    </location>
</feature>
<dbReference type="KEGG" id="caua:113076245"/>
<dbReference type="GO" id="GO:0005507">
    <property type="term" value="F:copper ion binding"/>
    <property type="evidence" value="ECO:0007669"/>
    <property type="project" value="TreeGrafter"/>
</dbReference>
<evidence type="ECO:0000256" key="1">
    <source>
        <dbReference type="ARBA" id="ARBA00023157"/>
    </source>
</evidence>
<evidence type="ECO:0000259" key="2">
    <source>
        <dbReference type="Pfam" id="PF03712"/>
    </source>
</evidence>
<evidence type="ECO:0000313" key="4">
    <source>
        <dbReference type="RefSeq" id="XP_026104688.1"/>
    </source>
</evidence>
<sequence>NITFRAFGITKHYTSVSLLCTGRVDNSGLRFYHTSELRQHDAGVLGTGLVVAPGYAIPPKAKSFLTYGLCDTAEIPKVLETPTDLQVFSVMLHTHLAGRKVRVGHFR</sequence>
<dbReference type="AlphaFoldDB" id="A0A6P6N8A9"/>
<accession>A0A6P6N8A9</accession>
<name>A0A6P6N8A9_CARAU</name>
<dbReference type="RefSeq" id="XP_026104688.1">
    <property type="nucleotide sequence ID" value="XM_026248903.1"/>
</dbReference>
<dbReference type="GeneID" id="113076245"/>
<dbReference type="PANTHER" id="PTHR10157:SF41">
    <property type="entry name" value="DBH-LIKE MONOOXYGENASE PROTEIN 2 HOMOLOG"/>
    <property type="match status" value="1"/>
</dbReference>
<gene>
    <name evidence="4" type="primary">LOC113076245</name>
</gene>
<protein>
    <submittedName>
        <fullName evidence="4">DBH-like monooxygenase protein 2 homolog</fullName>
    </submittedName>
</protein>
<evidence type="ECO:0000313" key="3">
    <source>
        <dbReference type="Proteomes" id="UP000515129"/>
    </source>
</evidence>
<dbReference type="InterPro" id="IPR008977">
    <property type="entry name" value="PHM/PNGase_F_dom_sf"/>
</dbReference>